<evidence type="ECO:0000313" key="2">
    <source>
        <dbReference type="Proteomes" id="UP000585638"/>
    </source>
</evidence>
<dbReference type="RefSeq" id="WP_184859337.1">
    <property type="nucleotide sequence ID" value="NZ_BAAAWY010000008.1"/>
</dbReference>
<evidence type="ECO:0000313" key="1">
    <source>
        <dbReference type="EMBL" id="MBB5890085.1"/>
    </source>
</evidence>
<dbReference type="InterPro" id="IPR025680">
    <property type="entry name" value="DddI"/>
</dbReference>
<dbReference type="Pfam" id="PF14430">
    <property type="entry name" value="Imm1"/>
    <property type="match status" value="1"/>
</dbReference>
<proteinExistence type="predicted"/>
<organism evidence="1 2">
    <name type="scientific">Kutzneria kofuensis</name>
    <dbReference type="NCBI Taxonomy" id="103725"/>
    <lineage>
        <taxon>Bacteria</taxon>
        <taxon>Bacillati</taxon>
        <taxon>Actinomycetota</taxon>
        <taxon>Actinomycetes</taxon>
        <taxon>Pseudonocardiales</taxon>
        <taxon>Pseudonocardiaceae</taxon>
        <taxon>Kutzneria</taxon>
    </lineage>
</organism>
<sequence>MVALRAWYDPDNDDEPIIVGTTADVDTFLDRLQADRAAMQVPPLMQLSRRDAEGWAVLHIGVNTDRGVLAHTDATGSFVTTNGTATDQPLTYDYMGHVREVPGNAEVPLDDVRRAVHEFVITNGARPTSVEWQPDEV</sequence>
<dbReference type="EMBL" id="JACHIR010000001">
    <property type="protein sequence ID" value="MBB5890085.1"/>
    <property type="molecule type" value="Genomic_DNA"/>
</dbReference>
<dbReference type="Proteomes" id="UP000585638">
    <property type="component" value="Unassembled WGS sequence"/>
</dbReference>
<accession>A0A7W9KCI2</accession>
<dbReference type="AlphaFoldDB" id="A0A7W9KCI2"/>
<evidence type="ECO:0008006" key="3">
    <source>
        <dbReference type="Google" id="ProtNLM"/>
    </source>
</evidence>
<keyword evidence="2" id="KW-1185">Reference proteome</keyword>
<reference evidence="1 2" key="1">
    <citation type="submission" date="2020-08" db="EMBL/GenBank/DDBJ databases">
        <title>Sequencing the genomes of 1000 actinobacteria strains.</title>
        <authorList>
            <person name="Klenk H.-P."/>
        </authorList>
    </citation>
    <scope>NUCLEOTIDE SEQUENCE [LARGE SCALE GENOMIC DNA]</scope>
    <source>
        <strain evidence="1 2">DSM 43851</strain>
    </source>
</reference>
<protein>
    <recommendedName>
        <fullName evidence="3">Immunity protein Imm1</fullName>
    </recommendedName>
</protein>
<name>A0A7W9KCI2_9PSEU</name>
<comment type="caution">
    <text evidence="1">The sequence shown here is derived from an EMBL/GenBank/DDBJ whole genome shotgun (WGS) entry which is preliminary data.</text>
</comment>
<gene>
    <name evidence="1" type="ORF">BJ998_001281</name>
</gene>